<dbReference type="AlphaFoldDB" id="A0A1F8DUB8"/>
<keyword evidence="4" id="KW-1133">Transmembrane helix</keyword>
<feature type="domain" description="Glycosyltransferase 2-like" evidence="5">
    <location>
        <begin position="52"/>
        <end position="214"/>
    </location>
</feature>
<evidence type="ECO:0000259" key="5">
    <source>
        <dbReference type="Pfam" id="PF00535"/>
    </source>
</evidence>
<proteinExistence type="inferred from homology"/>
<keyword evidence="4" id="KW-0812">Transmembrane</keyword>
<sequence>MDFIIGALSFFIFTSLYFQVFLLITYLENKNSFFRKQCQNKKPASGFLPSVTIIVPCWNEEKTVTKTLRSLSALNYPKEKLFIFVVDDGSIDGTKNAVKPFVENGLVKYFYKENGGKHTALNLGINNAKTDLVGCLDADSFVSENALLAAVKELENPEIMTVTPAIKVHDPKTVIQRIQETEYTIGIIFRKLLASINAQYVAPGPFSIYRRSVFNIVGKFKHAHNTEDMEMAMRMQGFRLKLGNAFNAEVYTNTPATLRKLIRQRLRWTYGFIKNAIDYKFLLFKKGYGNIGFFSLPAALISIAAALYFAFYFARGVILFVYEKITYLSTVGLNHALKFKFSWFFINTEMITLLIYLSAAVFLILLTISIYHVRGRIFFKKSDVYFVLLYGLIAPLWMIRAVAQLILRQPSKWR</sequence>
<evidence type="ECO:0000256" key="2">
    <source>
        <dbReference type="ARBA" id="ARBA00022676"/>
    </source>
</evidence>
<dbReference type="Proteomes" id="UP000178946">
    <property type="component" value="Unassembled WGS sequence"/>
</dbReference>
<evidence type="ECO:0000313" key="7">
    <source>
        <dbReference type="Proteomes" id="UP000178946"/>
    </source>
</evidence>
<dbReference type="SUPFAM" id="SSF53448">
    <property type="entry name" value="Nucleotide-diphospho-sugar transferases"/>
    <property type="match status" value="1"/>
</dbReference>
<feature type="transmembrane region" description="Helical" evidence="4">
    <location>
        <begin position="291"/>
        <end position="313"/>
    </location>
</feature>
<dbReference type="PANTHER" id="PTHR43630:SF1">
    <property type="entry name" value="POLY-BETA-1,6-N-ACETYL-D-GLUCOSAMINE SYNTHASE"/>
    <property type="match status" value="1"/>
</dbReference>
<accession>A0A1F8DUB8</accession>
<dbReference type="GO" id="GO:0016757">
    <property type="term" value="F:glycosyltransferase activity"/>
    <property type="evidence" value="ECO:0007669"/>
    <property type="project" value="UniProtKB-KW"/>
</dbReference>
<evidence type="ECO:0000313" key="6">
    <source>
        <dbReference type="EMBL" id="OGM91435.1"/>
    </source>
</evidence>
<dbReference type="InterPro" id="IPR029044">
    <property type="entry name" value="Nucleotide-diphossugar_trans"/>
</dbReference>
<reference evidence="6 7" key="1">
    <citation type="journal article" date="2016" name="Nat. Commun.">
        <title>Thousands of microbial genomes shed light on interconnected biogeochemical processes in an aquifer system.</title>
        <authorList>
            <person name="Anantharaman K."/>
            <person name="Brown C.T."/>
            <person name="Hug L.A."/>
            <person name="Sharon I."/>
            <person name="Castelle C.J."/>
            <person name="Probst A.J."/>
            <person name="Thomas B.C."/>
            <person name="Singh A."/>
            <person name="Wilkins M.J."/>
            <person name="Karaoz U."/>
            <person name="Brodie E.L."/>
            <person name="Williams K.H."/>
            <person name="Hubbard S.S."/>
            <person name="Banfield J.F."/>
        </authorList>
    </citation>
    <scope>NUCLEOTIDE SEQUENCE [LARGE SCALE GENOMIC DNA]</scope>
</reference>
<name>A0A1F8DUB8_9BACT</name>
<feature type="transmembrane region" description="Helical" evidence="4">
    <location>
        <begin position="385"/>
        <end position="407"/>
    </location>
</feature>
<comment type="caution">
    <text evidence="6">The sequence shown here is derived from an EMBL/GenBank/DDBJ whole genome shotgun (WGS) entry which is preliminary data.</text>
</comment>
<evidence type="ECO:0000256" key="3">
    <source>
        <dbReference type="ARBA" id="ARBA00022679"/>
    </source>
</evidence>
<evidence type="ECO:0000256" key="1">
    <source>
        <dbReference type="ARBA" id="ARBA00006739"/>
    </source>
</evidence>
<dbReference type="CDD" id="cd06423">
    <property type="entry name" value="CESA_like"/>
    <property type="match status" value="1"/>
</dbReference>
<organism evidence="6 7">
    <name type="scientific">Candidatus Wolfebacteria bacterium RIFCSPLOWO2_01_FULL_45_19</name>
    <dbReference type="NCBI Taxonomy" id="1802557"/>
    <lineage>
        <taxon>Bacteria</taxon>
        <taxon>Candidatus Wolfeibacteriota</taxon>
    </lineage>
</organism>
<dbReference type="InterPro" id="IPR001173">
    <property type="entry name" value="Glyco_trans_2-like"/>
</dbReference>
<feature type="transmembrane region" description="Helical" evidence="4">
    <location>
        <begin position="353"/>
        <end position="373"/>
    </location>
</feature>
<feature type="transmembrane region" description="Helical" evidence="4">
    <location>
        <begin position="6"/>
        <end position="27"/>
    </location>
</feature>
<evidence type="ECO:0000256" key="4">
    <source>
        <dbReference type="SAM" id="Phobius"/>
    </source>
</evidence>
<dbReference type="Gene3D" id="3.90.550.10">
    <property type="entry name" value="Spore Coat Polysaccharide Biosynthesis Protein SpsA, Chain A"/>
    <property type="match status" value="1"/>
</dbReference>
<keyword evidence="4" id="KW-0472">Membrane</keyword>
<dbReference type="EMBL" id="MGIR01000002">
    <property type="protein sequence ID" value="OGM91435.1"/>
    <property type="molecule type" value="Genomic_DNA"/>
</dbReference>
<dbReference type="PANTHER" id="PTHR43630">
    <property type="entry name" value="POLY-BETA-1,6-N-ACETYL-D-GLUCOSAMINE SYNTHASE"/>
    <property type="match status" value="1"/>
</dbReference>
<keyword evidence="3" id="KW-0808">Transferase</keyword>
<comment type="similarity">
    <text evidence="1">Belongs to the glycosyltransferase 2 family.</text>
</comment>
<dbReference type="Pfam" id="PF00535">
    <property type="entry name" value="Glycos_transf_2"/>
    <property type="match status" value="1"/>
</dbReference>
<dbReference type="STRING" id="1802557.A3A20_02575"/>
<keyword evidence="2" id="KW-0328">Glycosyltransferase</keyword>
<gene>
    <name evidence="6" type="ORF">A3A20_02575</name>
</gene>
<protein>
    <recommendedName>
        <fullName evidence="5">Glycosyltransferase 2-like domain-containing protein</fullName>
    </recommendedName>
</protein>